<dbReference type="OMA" id="VVPQICR"/>
<evidence type="ECO:0000256" key="6">
    <source>
        <dbReference type="ARBA" id="ARBA00023242"/>
    </source>
</evidence>
<dbReference type="SUPFAM" id="SSF57701">
    <property type="entry name" value="Zn2/Cys6 DNA-binding domain"/>
    <property type="match status" value="1"/>
</dbReference>
<dbReference type="InterPro" id="IPR001138">
    <property type="entry name" value="Zn2Cys6_DnaBD"/>
</dbReference>
<dbReference type="InterPro" id="IPR036864">
    <property type="entry name" value="Zn2-C6_fun-type_DNA-bd_sf"/>
</dbReference>
<evidence type="ECO:0000256" key="1">
    <source>
        <dbReference type="ARBA" id="ARBA00022723"/>
    </source>
</evidence>
<feature type="region of interest" description="Disordered" evidence="7">
    <location>
        <begin position="58"/>
        <end position="81"/>
    </location>
</feature>
<evidence type="ECO:0000256" key="7">
    <source>
        <dbReference type="SAM" id="MobiDB-lite"/>
    </source>
</evidence>
<evidence type="ECO:0000256" key="3">
    <source>
        <dbReference type="ARBA" id="ARBA00023015"/>
    </source>
</evidence>
<dbReference type="PANTHER" id="PTHR36206:SF14">
    <property type="entry name" value="ZN(2)-C6 FUNGAL-TYPE DOMAIN-CONTAINING PROTEIN-RELATED"/>
    <property type="match status" value="1"/>
</dbReference>
<dbReference type="GO" id="GO:0003677">
    <property type="term" value="F:DNA binding"/>
    <property type="evidence" value="ECO:0007669"/>
    <property type="project" value="UniProtKB-KW"/>
</dbReference>
<protein>
    <submittedName>
        <fullName evidence="9">Lysine biosynthesis regulatory protein LYS14</fullName>
    </submittedName>
</protein>
<dbReference type="STRING" id="28573.A0A0U1M8I9"/>
<gene>
    <name evidence="9" type="ORF">PISL3812_08961</name>
</gene>
<name>A0A0U1M8I9_TALIS</name>
<dbReference type="Pfam" id="PF00172">
    <property type="entry name" value="Zn_clus"/>
    <property type="match status" value="1"/>
</dbReference>
<keyword evidence="3" id="KW-0805">Transcription regulation</keyword>
<dbReference type="CDD" id="cd00067">
    <property type="entry name" value="GAL4"/>
    <property type="match status" value="1"/>
</dbReference>
<keyword evidence="2" id="KW-0862">Zinc</keyword>
<dbReference type="OrthoDB" id="4225229at2759"/>
<evidence type="ECO:0000256" key="5">
    <source>
        <dbReference type="ARBA" id="ARBA00023163"/>
    </source>
</evidence>
<feature type="domain" description="Zn(2)-C6 fungal-type" evidence="8">
    <location>
        <begin position="33"/>
        <end position="58"/>
    </location>
</feature>
<keyword evidence="1" id="KW-0479">Metal-binding</keyword>
<evidence type="ECO:0000256" key="2">
    <source>
        <dbReference type="ARBA" id="ARBA00022833"/>
    </source>
</evidence>
<organism evidence="9 10">
    <name type="scientific">Talaromyces islandicus</name>
    <name type="common">Penicillium islandicum</name>
    <dbReference type="NCBI Taxonomy" id="28573"/>
    <lineage>
        <taxon>Eukaryota</taxon>
        <taxon>Fungi</taxon>
        <taxon>Dikarya</taxon>
        <taxon>Ascomycota</taxon>
        <taxon>Pezizomycotina</taxon>
        <taxon>Eurotiomycetes</taxon>
        <taxon>Eurotiomycetidae</taxon>
        <taxon>Eurotiales</taxon>
        <taxon>Trichocomaceae</taxon>
        <taxon>Talaromyces</taxon>
        <taxon>Talaromyces sect. Islandici</taxon>
    </lineage>
</organism>
<sequence>MTACSTAGHAGREYPTHQTETELAFEELDRITSKVKCDEGKPVCRRCSRLGRRCEYRNGNSNDYDNGNGNVSSRTPTTAVDAKPTTDLQRSRALSLERSVEERRAFEFYFRQAGPAISGVVDMAFWRGVVLQLGHAQPAIWDAIITIGTLYENPRYRNNAHTHSNLIDQSTVDDTHRRALRWYARSLSHVREQLQQGTLDVHVSLITCLLYICIETMQGHLKEGYRLYDQGVKLVSQIHAQNQSSNTNHSNLLMDVALPVLERMGIVSSIMMGCSMSIESEGEFVANTHYHHFDNVYDAYMSLHNVVLHCTTFAQKMFNRLDTKGDASHHVTQILLHSRLLDWRRAYQRLDNAQGLSRSTEYKGLAALFRLSWACASVIVQTAMSKEQSIYDQHMDLFEEMVRDGALSLTATAAADGSQPGFTFEMGVGLPLFFVATKCRSPRLRREAIRLLQQAPPVQGLFKSARAVYLASKVVELEEDRPFALDLAADDDQQLPDESRRVEILLAVGDPLPKDRLGFLRSCWDSEHGGWRLVEESIVLEE</sequence>
<reference evidence="9 10" key="1">
    <citation type="submission" date="2015-04" db="EMBL/GenBank/DDBJ databases">
        <authorList>
            <person name="Syromyatnikov M.Y."/>
            <person name="Popov V.N."/>
        </authorList>
    </citation>
    <scope>NUCLEOTIDE SEQUENCE [LARGE SCALE GENOMIC DNA]</scope>
    <source>
        <strain evidence="9">WF-38-12</strain>
    </source>
</reference>
<dbReference type="InterPro" id="IPR052360">
    <property type="entry name" value="Transcr_Regulatory_Proteins"/>
</dbReference>
<accession>A0A0U1M8I9</accession>
<evidence type="ECO:0000256" key="4">
    <source>
        <dbReference type="ARBA" id="ARBA00023125"/>
    </source>
</evidence>
<evidence type="ECO:0000259" key="8">
    <source>
        <dbReference type="Pfam" id="PF00172"/>
    </source>
</evidence>
<evidence type="ECO:0000313" key="9">
    <source>
        <dbReference type="EMBL" id="CRG91907.1"/>
    </source>
</evidence>
<dbReference type="Proteomes" id="UP000054383">
    <property type="component" value="Unassembled WGS sequence"/>
</dbReference>
<dbReference type="GO" id="GO:0000981">
    <property type="term" value="F:DNA-binding transcription factor activity, RNA polymerase II-specific"/>
    <property type="evidence" value="ECO:0007669"/>
    <property type="project" value="InterPro"/>
</dbReference>
<keyword evidence="4" id="KW-0238">DNA-binding</keyword>
<feature type="compositionally biased region" description="Low complexity" evidence="7">
    <location>
        <begin position="58"/>
        <end position="73"/>
    </location>
</feature>
<evidence type="ECO:0000313" key="10">
    <source>
        <dbReference type="Proteomes" id="UP000054383"/>
    </source>
</evidence>
<dbReference type="Gene3D" id="4.10.240.10">
    <property type="entry name" value="Zn(2)-C6 fungal-type DNA-binding domain"/>
    <property type="match status" value="1"/>
</dbReference>
<keyword evidence="6" id="KW-0539">Nucleus</keyword>
<proteinExistence type="predicted"/>
<dbReference type="PANTHER" id="PTHR36206">
    <property type="entry name" value="ASPERCRYPTIN BIOSYNTHESIS CLUSTER-SPECIFIC TRANSCRIPTION REGULATOR ATNN-RELATED"/>
    <property type="match status" value="1"/>
</dbReference>
<dbReference type="AlphaFoldDB" id="A0A0U1M8I9"/>
<dbReference type="EMBL" id="CVMT01000010">
    <property type="protein sequence ID" value="CRG91907.1"/>
    <property type="molecule type" value="Genomic_DNA"/>
</dbReference>
<dbReference type="GO" id="GO:0008270">
    <property type="term" value="F:zinc ion binding"/>
    <property type="evidence" value="ECO:0007669"/>
    <property type="project" value="InterPro"/>
</dbReference>
<keyword evidence="5" id="KW-0804">Transcription</keyword>
<keyword evidence="10" id="KW-1185">Reference proteome</keyword>